<dbReference type="InterPro" id="IPR001930">
    <property type="entry name" value="Peptidase_M1"/>
</dbReference>
<evidence type="ECO:0000259" key="14">
    <source>
        <dbReference type="Pfam" id="PF11838"/>
    </source>
</evidence>
<feature type="domain" description="ERAP1-like C-terminal" evidence="14">
    <location>
        <begin position="547"/>
        <end position="866"/>
    </location>
</feature>
<dbReference type="Proteomes" id="UP000188219">
    <property type="component" value="Chromosome"/>
</dbReference>
<keyword evidence="8 12" id="KW-0482">Metalloprotease</keyword>
<evidence type="ECO:0000313" key="16">
    <source>
        <dbReference type="EMBL" id="AQQ66796.1"/>
    </source>
</evidence>
<evidence type="ECO:0000256" key="4">
    <source>
        <dbReference type="ARBA" id="ARBA00022670"/>
    </source>
</evidence>
<keyword evidence="17" id="KW-1185">Reference proteome</keyword>
<keyword evidence="7 10" id="KW-0862">Zinc</keyword>
<dbReference type="Pfam" id="PF11838">
    <property type="entry name" value="ERAP1_C"/>
    <property type="match status" value="1"/>
</dbReference>
<keyword evidence="6 12" id="KW-0378">Hydrolase</keyword>
<evidence type="ECO:0000256" key="9">
    <source>
        <dbReference type="PIRSR" id="PIRSR634016-1"/>
    </source>
</evidence>
<dbReference type="PANTHER" id="PTHR11533:SF174">
    <property type="entry name" value="PUROMYCIN-SENSITIVE AMINOPEPTIDASE-RELATED"/>
    <property type="match status" value="1"/>
</dbReference>
<dbReference type="OrthoDB" id="100605at2"/>
<dbReference type="PROSITE" id="PS51257">
    <property type="entry name" value="PROKAR_LIPOPROTEIN"/>
    <property type="match status" value="1"/>
</dbReference>
<evidence type="ECO:0000256" key="5">
    <source>
        <dbReference type="ARBA" id="ARBA00022723"/>
    </source>
</evidence>
<feature type="binding site" evidence="10">
    <location>
        <position position="331"/>
    </location>
    <ligand>
        <name>Zn(2+)</name>
        <dbReference type="ChEBI" id="CHEBI:29105"/>
        <note>catalytic</note>
    </ligand>
</feature>
<dbReference type="PRINTS" id="PR00756">
    <property type="entry name" value="ALADIPTASE"/>
</dbReference>
<comment type="catalytic activity">
    <reaction evidence="1">
        <text>Release of an N-terminal amino acid, Xaa-|-Yaa- from a peptide, amide or arylamide. Xaa is preferably Ala, but may be most amino acids including Pro (slow action). When a terminal hydrophobic residue is followed by a prolyl residue, the two may be released as an intact Xaa-Pro dipeptide.</text>
        <dbReference type="EC" id="3.4.11.2"/>
    </reaction>
</comment>
<evidence type="ECO:0000256" key="3">
    <source>
        <dbReference type="ARBA" id="ARBA00022438"/>
    </source>
</evidence>
<organism evidence="16 17">
    <name type="scientific">Microbulbifer agarilyticus</name>
    <dbReference type="NCBI Taxonomy" id="260552"/>
    <lineage>
        <taxon>Bacteria</taxon>
        <taxon>Pseudomonadati</taxon>
        <taxon>Pseudomonadota</taxon>
        <taxon>Gammaproteobacteria</taxon>
        <taxon>Cellvibrionales</taxon>
        <taxon>Microbulbiferaceae</taxon>
        <taxon>Microbulbifer</taxon>
    </lineage>
</organism>
<protein>
    <recommendedName>
        <fullName evidence="12">Aminopeptidase</fullName>
        <ecNumber evidence="12">3.4.11.-</ecNumber>
    </recommendedName>
</protein>
<comment type="similarity">
    <text evidence="2 12">Belongs to the peptidase M1 family.</text>
</comment>
<dbReference type="SUPFAM" id="SSF63737">
    <property type="entry name" value="Leukotriene A4 hydrolase N-terminal domain"/>
    <property type="match status" value="1"/>
</dbReference>
<dbReference type="GO" id="GO:0006508">
    <property type="term" value="P:proteolysis"/>
    <property type="evidence" value="ECO:0007669"/>
    <property type="project" value="UniProtKB-KW"/>
</dbReference>
<feature type="binding site" evidence="10">
    <location>
        <position position="327"/>
    </location>
    <ligand>
        <name>Zn(2+)</name>
        <dbReference type="ChEBI" id="CHEBI:29105"/>
        <note>catalytic</note>
    </ligand>
</feature>
<dbReference type="GO" id="GO:0043171">
    <property type="term" value="P:peptide catabolic process"/>
    <property type="evidence" value="ECO:0007669"/>
    <property type="project" value="TreeGrafter"/>
</dbReference>
<dbReference type="GO" id="GO:0042277">
    <property type="term" value="F:peptide binding"/>
    <property type="evidence" value="ECO:0007669"/>
    <property type="project" value="TreeGrafter"/>
</dbReference>
<feature type="domain" description="Peptidase M1 membrane alanine aminopeptidase" evidence="13">
    <location>
        <begin position="257"/>
        <end position="470"/>
    </location>
</feature>
<dbReference type="AlphaFoldDB" id="A0A1Q2M298"/>
<evidence type="ECO:0000313" key="17">
    <source>
        <dbReference type="Proteomes" id="UP000188219"/>
    </source>
</evidence>
<dbReference type="InterPro" id="IPR027268">
    <property type="entry name" value="Peptidase_M4/M1_CTD_sf"/>
</dbReference>
<dbReference type="EC" id="3.4.11.-" evidence="12"/>
<dbReference type="Pfam" id="PF01433">
    <property type="entry name" value="Peptidase_M1"/>
    <property type="match status" value="1"/>
</dbReference>
<dbReference type="SUPFAM" id="SSF55486">
    <property type="entry name" value="Metalloproteases ('zincins'), catalytic domain"/>
    <property type="match status" value="1"/>
</dbReference>
<dbReference type="GO" id="GO:0070006">
    <property type="term" value="F:metalloaminopeptidase activity"/>
    <property type="evidence" value="ECO:0007669"/>
    <property type="project" value="TreeGrafter"/>
</dbReference>
<evidence type="ECO:0000256" key="7">
    <source>
        <dbReference type="ARBA" id="ARBA00022833"/>
    </source>
</evidence>
<dbReference type="RefSeq" id="WP_077400813.1">
    <property type="nucleotide sequence ID" value="NZ_CP019650.1"/>
</dbReference>
<dbReference type="InterPro" id="IPR014782">
    <property type="entry name" value="Peptidase_M1_dom"/>
</dbReference>
<dbReference type="GO" id="GO:0016020">
    <property type="term" value="C:membrane"/>
    <property type="evidence" value="ECO:0007669"/>
    <property type="project" value="TreeGrafter"/>
</dbReference>
<proteinExistence type="inferred from homology"/>
<keyword evidence="5 10" id="KW-0479">Metal-binding</keyword>
<dbReference type="InterPro" id="IPR042097">
    <property type="entry name" value="Aminopeptidase_N-like_N_sf"/>
</dbReference>
<dbReference type="EMBL" id="CP019650">
    <property type="protein sequence ID" value="AQQ66796.1"/>
    <property type="molecule type" value="Genomic_DNA"/>
</dbReference>
<dbReference type="KEGG" id="maga:Mag101_03425"/>
<dbReference type="CDD" id="cd09601">
    <property type="entry name" value="M1_APN-Q_like"/>
    <property type="match status" value="1"/>
</dbReference>
<feature type="site" description="Transition state stabilizer" evidence="11">
    <location>
        <position position="412"/>
    </location>
</feature>
<dbReference type="FunFam" id="1.10.390.10:FF:000006">
    <property type="entry name" value="Puromycin-sensitive aminopeptidase"/>
    <property type="match status" value="1"/>
</dbReference>
<evidence type="ECO:0000256" key="10">
    <source>
        <dbReference type="PIRSR" id="PIRSR634016-3"/>
    </source>
</evidence>
<evidence type="ECO:0000256" key="1">
    <source>
        <dbReference type="ARBA" id="ARBA00000098"/>
    </source>
</evidence>
<dbReference type="InterPro" id="IPR034016">
    <property type="entry name" value="M1_APN-typ"/>
</dbReference>
<dbReference type="Gene3D" id="2.60.40.1730">
    <property type="entry name" value="tricorn interacting facor f3 domain"/>
    <property type="match status" value="1"/>
</dbReference>
<dbReference type="GO" id="GO:0016285">
    <property type="term" value="F:alanyl aminopeptidase activity"/>
    <property type="evidence" value="ECO:0007669"/>
    <property type="project" value="UniProtKB-EC"/>
</dbReference>
<keyword evidence="3 12" id="KW-0031">Aminopeptidase</keyword>
<dbReference type="Gene3D" id="1.10.390.10">
    <property type="entry name" value="Neutral Protease Domain 2"/>
    <property type="match status" value="1"/>
</dbReference>
<keyword evidence="4 12" id="KW-0645">Protease</keyword>
<dbReference type="GO" id="GO:0005615">
    <property type="term" value="C:extracellular space"/>
    <property type="evidence" value="ECO:0007669"/>
    <property type="project" value="TreeGrafter"/>
</dbReference>
<evidence type="ECO:0000256" key="12">
    <source>
        <dbReference type="RuleBase" id="RU364040"/>
    </source>
</evidence>
<evidence type="ECO:0000259" key="13">
    <source>
        <dbReference type="Pfam" id="PF01433"/>
    </source>
</evidence>
<dbReference type="InterPro" id="IPR050344">
    <property type="entry name" value="Peptidase_M1_aminopeptidases"/>
</dbReference>
<dbReference type="Pfam" id="PF17900">
    <property type="entry name" value="Peptidase_M1_N"/>
    <property type="match status" value="1"/>
</dbReference>
<dbReference type="GO" id="GO:0005737">
    <property type="term" value="C:cytoplasm"/>
    <property type="evidence" value="ECO:0007669"/>
    <property type="project" value="TreeGrafter"/>
</dbReference>
<dbReference type="InterPro" id="IPR045357">
    <property type="entry name" value="Aminopeptidase_N-like_N"/>
</dbReference>
<evidence type="ECO:0000256" key="6">
    <source>
        <dbReference type="ARBA" id="ARBA00022801"/>
    </source>
</evidence>
<accession>A0A1Q2M298</accession>
<comment type="cofactor">
    <cofactor evidence="10 12">
        <name>Zn(2+)</name>
        <dbReference type="ChEBI" id="CHEBI:29105"/>
    </cofactor>
    <text evidence="10 12">Binds 1 zinc ion per subunit.</text>
</comment>
<dbReference type="Gene3D" id="1.25.50.20">
    <property type="match status" value="1"/>
</dbReference>
<gene>
    <name evidence="16" type="ORF">Mag101_03425</name>
</gene>
<dbReference type="PANTHER" id="PTHR11533">
    <property type="entry name" value="PROTEASE M1 ZINC METALLOPROTEASE"/>
    <property type="match status" value="1"/>
</dbReference>
<name>A0A1Q2M298_9GAMM</name>
<dbReference type="GO" id="GO:0008270">
    <property type="term" value="F:zinc ion binding"/>
    <property type="evidence" value="ECO:0007669"/>
    <property type="project" value="UniProtKB-UniRule"/>
</dbReference>
<evidence type="ECO:0000256" key="2">
    <source>
        <dbReference type="ARBA" id="ARBA00010136"/>
    </source>
</evidence>
<dbReference type="InterPro" id="IPR024571">
    <property type="entry name" value="ERAP1-like_C_dom"/>
</dbReference>
<feature type="binding site" evidence="10">
    <location>
        <position position="350"/>
    </location>
    <ligand>
        <name>Zn(2+)</name>
        <dbReference type="ChEBI" id="CHEBI:29105"/>
        <note>catalytic</note>
    </ligand>
</feature>
<evidence type="ECO:0000256" key="8">
    <source>
        <dbReference type="ARBA" id="ARBA00023049"/>
    </source>
</evidence>
<feature type="domain" description="Aminopeptidase N-like N-terminal" evidence="15">
    <location>
        <begin position="39"/>
        <end position="215"/>
    </location>
</feature>
<feature type="active site" description="Proton acceptor" evidence="9">
    <location>
        <position position="328"/>
    </location>
</feature>
<evidence type="ECO:0000256" key="11">
    <source>
        <dbReference type="PIRSR" id="PIRSR634016-4"/>
    </source>
</evidence>
<sequence>MRTRVALLMVLIFTFAGCSPEKEAYEEPMPLGSLGTNVQPQEYFLSLNIQPEQAEFSGIARISVNIEKATNKIWLHGQDLQVNSVTFAQGEQTFVGSYEQANRLGVSSVSFSTQVSGTGELRFNYTAPFSKSSAALHSIEENGEHYVFSQMQAIDARRVFPGFDDPQFKTPFLVEVTSADKNVVIFNTPVMNEVSGDEGNIRHIFATTKPLPTYLLAFAVGPFDIYDWDNLPATELRDYEVPLRAIVTKGKRDKAEYALRNTQPLLEELENYFGTPYPYEKIDLIAHPQFGGAMENPGAIVYGESGLLVNEHSTPASLRWFYEVHAHELAHMWFGNLVTPHWWEDIWLNESFASWLSIKVAHAVRPELSMDIAKQKDSLGTINQDSTAATRQIQQPVLDNAEIGKTFDGVTYNKGAAVLSMVEAFVGEERFREGVRHHIQRFEHSVANSSQFFESMATGSKEPRLQQVLQSFVTEVGAPMLDVEVRCEDNGATLAARQSRYRPLGASYPVATTWQLPFCYKTDSGEACQLISERNTEFALSSCPEYLMPNAGSTGYYRWNLDAENWAKLMAHRNSLTVAELVNLSDSSTSAFKAGKLKSGAYVDILRALAKHSSYEVTSSVASVLPKLRLSLLDGEATDDYRIFVEDMYAQRLDNLRMEYSSEDTPLTRLDRRDTIDVMAMEAGSTQVVEALNKLGQEYLVSIEDGEETSSMPDDWINVALRGTANKADYDVLIRMEDVALSTSDKLLRDRLLYALSKSKDEQYIDHIFSELLFDDRLSGFDRARMIVFVLPHNRDLQDRSFDFLVANTDLVVDGIGGLFKHYTASAANQFCDEAQREKAVSFFSGAEEKIPGITRAADQSLEIIDQCIALRDAKSEEFKRAISAERTDVAELE</sequence>
<evidence type="ECO:0000259" key="15">
    <source>
        <dbReference type="Pfam" id="PF17900"/>
    </source>
</evidence>
<reference evidence="16" key="1">
    <citation type="submission" date="2017-02" db="EMBL/GenBank/DDBJ databases">
        <title>Genome of Microbulbifer agarilyticus GP101.</title>
        <authorList>
            <person name="Jung J."/>
            <person name="Bae S.S."/>
            <person name="Baek K."/>
        </authorList>
    </citation>
    <scope>NUCLEOTIDE SEQUENCE [LARGE SCALE GENOMIC DNA]</scope>
    <source>
        <strain evidence="16">GP101</strain>
    </source>
</reference>